<dbReference type="RefSeq" id="WP_322420684.1">
    <property type="nucleotide sequence ID" value="NZ_JAXQNN010000002.1"/>
</dbReference>
<dbReference type="EMBL" id="JAXQNN010000002">
    <property type="protein sequence ID" value="MDZ5711667.1"/>
    <property type="molecule type" value="Genomic_DNA"/>
</dbReference>
<dbReference type="InterPro" id="IPR008983">
    <property type="entry name" value="Tumour_necrosis_fac-like_dom"/>
</dbReference>
<evidence type="ECO:0008006" key="3">
    <source>
        <dbReference type="Google" id="ProtNLM"/>
    </source>
</evidence>
<reference evidence="1 2" key="1">
    <citation type="submission" date="2023-12" db="EMBL/GenBank/DDBJ databases">
        <title>Jeotgalibacillus haloalkaliphilus sp. nov., a novel salt-tolerant bacteria, isolated from the estuary of the Fenhe River into the Yellow River.</title>
        <authorList>
            <person name="Li Y."/>
        </authorList>
    </citation>
    <scope>NUCLEOTIDE SEQUENCE [LARGE SCALE GENOMIC DNA]</scope>
    <source>
        <strain evidence="1 2">HH7-29</strain>
    </source>
</reference>
<organism evidence="1 2">
    <name type="scientific">Jeotgalibacillus haloalkalitolerans</name>
    <dbReference type="NCBI Taxonomy" id="3104292"/>
    <lineage>
        <taxon>Bacteria</taxon>
        <taxon>Bacillati</taxon>
        <taxon>Bacillota</taxon>
        <taxon>Bacilli</taxon>
        <taxon>Bacillales</taxon>
        <taxon>Caryophanaceae</taxon>
        <taxon>Jeotgalibacillus</taxon>
    </lineage>
</organism>
<dbReference type="SUPFAM" id="SSF49842">
    <property type="entry name" value="TNF-like"/>
    <property type="match status" value="1"/>
</dbReference>
<name>A0ABU5KK79_9BACL</name>
<protein>
    <recommendedName>
        <fullName evidence="3">C1q domain-containing protein</fullName>
    </recommendedName>
</protein>
<dbReference type="Proteomes" id="UP001292084">
    <property type="component" value="Unassembled WGS sequence"/>
</dbReference>
<sequence>MAEYSAFFDSTAEDQRIYQSADWAEYMQQVIGGLEARDAIGTGVSRYGYEGVNNLLVSVSGSNMNSIVGAGAAFINGRFYKNTDPLSLTHDVADPTNDRIDTIVLRLDLSVNARYIRAFVKKGVPAASPNPPGITVNDTIKEIQIAQVRISAGVSFIASGSVTDTRADETVCGYLPLHNFYRGQKIDSRGIVTLPNQSYVEVNDQDSFNTPAGEGRLSQTLALNPIIDRQNEVAADRFTPKASGTYFFSCLVSLLGGLVDTQELEVYLVINNQTEISDRVYLFSRPGISSIDNNFFGSNVKYLNAGDVVEMRIATNNITVPIATAYHRVSVAKLN</sequence>
<accession>A0ABU5KK79</accession>
<gene>
    <name evidence="1" type="ORF">UFB30_05485</name>
</gene>
<evidence type="ECO:0000313" key="1">
    <source>
        <dbReference type="EMBL" id="MDZ5711667.1"/>
    </source>
</evidence>
<dbReference type="Gene3D" id="2.60.120.40">
    <property type="match status" value="1"/>
</dbReference>
<proteinExistence type="predicted"/>
<comment type="caution">
    <text evidence="1">The sequence shown here is derived from an EMBL/GenBank/DDBJ whole genome shotgun (WGS) entry which is preliminary data.</text>
</comment>
<keyword evidence="2" id="KW-1185">Reference proteome</keyword>
<evidence type="ECO:0000313" key="2">
    <source>
        <dbReference type="Proteomes" id="UP001292084"/>
    </source>
</evidence>